<name>A0A9X3I4K9_9ACTN</name>
<dbReference type="InterPro" id="IPR003615">
    <property type="entry name" value="HNH_nuc"/>
</dbReference>
<proteinExistence type="predicted"/>
<evidence type="ECO:0000313" key="3">
    <source>
        <dbReference type="EMBL" id="MCX2964110.1"/>
    </source>
</evidence>
<dbReference type="EMBL" id="JAPKFM010000006">
    <property type="protein sequence ID" value="MCX2964110.1"/>
    <property type="molecule type" value="Genomic_DNA"/>
</dbReference>
<feature type="region of interest" description="Disordered" evidence="1">
    <location>
        <begin position="508"/>
        <end position="553"/>
    </location>
</feature>
<dbReference type="CDD" id="cd00085">
    <property type="entry name" value="HNHc"/>
    <property type="match status" value="1"/>
</dbReference>
<sequence>MNSSAPALAQMADDERHCATELVEVLHHCNAVRAAADYRMLQAVSLIHDEREQDHLVRLAAALGEQSTSLATLERLARRAAAGEDPRAQYGPTGLEMAVAEVGAALTVPPARARELIEAGSVLRHQLPFTGATLVAGRIDLPRFLVVVRRTVLVDPAKFAVLDTEIAAAIESREPMSMTRFTTMIDKIIAKIDPAAVRRRREQVDTDRNISVRPDRHTPGQSRIGGVLPAEQAAAIDARLQAMAAAVHPDDPRTAAQRRADALVALADGAARLDCRCEVCTTTAGADDDSAAGEGLGASDETPDSDAIAVEDEATAPDPAAAGEPEVRDGQGDTSGAPVDADAATTDCAPRPTFHIVVNLSTLLGHDDDPAFLDGHGVIDADTARALLAEAKRCYVTPDTTNLAQVDRYAPSKKLADLIRAGELCCSFPGCNNRAYHADVDHSVPHAEGGATDARNLKPLCRFHHRIKTFATGWRDYQDPLGTVFFQSPTGHTYLGNAFTGRDLFTSLTRSTRPPDDPARQRIDTLRGQRAKSVERADTRAMERWNTQNPPPY</sequence>
<reference evidence="3" key="1">
    <citation type="submission" date="2022-10" db="EMBL/GenBank/DDBJ databases">
        <title>WGS of marine actinomycetes from Thailand.</title>
        <authorList>
            <person name="Thawai C."/>
        </authorList>
    </citation>
    <scope>NUCLEOTIDE SEQUENCE</scope>
    <source>
        <strain evidence="3">SW21</strain>
    </source>
</reference>
<comment type="caution">
    <text evidence="3">The sequence shown here is derived from an EMBL/GenBank/DDBJ whole genome shotgun (WGS) entry which is preliminary data.</text>
</comment>
<evidence type="ECO:0000256" key="1">
    <source>
        <dbReference type="SAM" id="MobiDB-lite"/>
    </source>
</evidence>
<feature type="region of interest" description="Disordered" evidence="1">
    <location>
        <begin position="314"/>
        <end position="346"/>
    </location>
</feature>
<dbReference type="InterPro" id="IPR003870">
    <property type="entry name" value="DUF222"/>
</dbReference>
<dbReference type="Pfam" id="PF02720">
    <property type="entry name" value="DUF222"/>
    <property type="match status" value="1"/>
</dbReference>
<feature type="domain" description="HNH nuclease" evidence="2">
    <location>
        <begin position="413"/>
        <end position="466"/>
    </location>
</feature>
<dbReference type="RefSeq" id="WP_266061238.1">
    <property type="nucleotide sequence ID" value="NZ_JAPKFM010000006.1"/>
</dbReference>
<protein>
    <submittedName>
        <fullName evidence="3">DUF222 domain-containing protein</fullName>
    </submittedName>
</protein>
<gene>
    <name evidence="3" type="ORF">OSB52_08400</name>
</gene>
<organism evidence="3 4">
    <name type="scientific">Gordonia aquimaris</name>
    <dbReference type="NCBI Taxonomy" id="2984863"/>
    <lineage>
        <taxon>Bacteria</taxon>
        <taxon>Bacillati</taxon>
        <taxon>Actinomycetota</taxon>
        <taxon>Actinomycetes</taxon>
        <taxon>Mycobacteriales</taxon>
        <taxon>Gordoniaceae</taxon>
        <taxon>Gordonia</taxon>
    </lineage>
</organism>
<accession>A0A9X3I4K9</accession>
<dbReference type="Gene3D" id="1.10.30.50">
    <property type="match status" value="1"/>
</dbReference>
<feature type="compositionally biased region" description="Basic and acidic residues" evidence="1">
    <location>
        <begin position="513"/>
        <end position="543"/>
    </location>
</feature>
<dbReference type="Proteomes" id="UP001143347">
    <property type="component" value="Unassembled WGS sequence"/>
</dbReference>
<keyword evidence="4" id="KW-1185">Reference proteome</keyword>
<dbReference type="SMART" id="SM00507">
    <property type="entry name" value="HNHc"/>
    <property type="match status" value="1"/>
</dbReference>
<dbReference type="AlphaFoldDB" id="A0A9X3I4K9"/>
<evidence type="ECO:0000259" key="2">
    <source>
        <dbReference type="SMART" id="SM00507"/>
    </source>
</evidence>
<evidence type="ECO:0000313" key="4">
    <source>
        <dbReference type="Proteomes" id="UP001143347"/>
    </source>
</evidence>